<evidence type="ECO:0000256" key="7">
    <source>
        <dbReference type="ARBA" id="ARBA00023158"/>
    </source>
</evidence>
<evidence type="ECO:0000256" key="9">
    <source>
        <dbReference type="ARBA" id="ARBA00023242"/>
    </source>
</evidence>
<evidence type="ECO:0000256" key="6">
    <source>
        <dbReference type="ARBA" id="ARBA00023015"/>
    </source>
</evidence>
<evidence type="ECO:0000256" key="5">
    <source>
        <dbReference type="ARBA" id="ARBA00022490"/>
    </source>
</evidence>
<dbReference type="PANTHER" id="PTHR15975:SF0">
    <property type="entry name" value="CCR4-NOT TRANSCRIPTION COMPLEX SUBUNIT 11"/>
    <property type="match status" value="1"/>
</dbReference>
<keyword evidence="9" id="KW-0539">Nucleus</keyword>
<accession>A0AAN9G8K3</accession>
<dbReference type="InterPro" id="IPR019312">
    <property type="entry name" value="CNOT11"/>
</dbReference>
<dbReference type="AlphaFoldDB" id="A0AAN9G8K3"/>
<proteinExistence type="inferred from homology"/>
<reference evidence="10 11" key="1">
    <citation type="submission" date="2024-02" db="EMBL/GenBank/DDBJ databases">
        <title>Chromosome-scale genome assembly of the rough periwinkle Littorina saxatilis.</title>
        <authorList>
            <person name="De Jode A."/>
            <person name="Faria R."/>
            <person name="Formenti G."/>
            <person name="Sims Y."/>
            <person name="Smith T.P."/>
            <person name="Tracey A."/>
            <person name="Wood J.M.D."/>
            <person name="Zagrodzka Z.B."/>
            <person name="Johannesson K."/>
            <person name="Butlin R.K."/>
            <person name="Leder E.H."/>
        </authorList>
    </citation>
    <scope>NUCLEOTIDE SEQUENCE [LARGE SCALE GENOMIC DNA]</scope>
    <source>
        <strain evidence="10">Snail1</strain>
        <tissue evidence="10">Muscle</tissue>
    </source>
</reference>
<keyword evidence="7" id="KW-0943">RNA-mediated gene silencing</keyword>
<evidence type="ECO:0000256" key="3">
    <source>
        <dbReference type="ARBA" id="ARBA00008030"/>
    </source>
</evidence>
<evidence type="ECO:0000313" key="10">
    <source>
        <dbReference type="EMBL" id="KAK7099271.1"/>
    </source>
</evidence>
<dbReference type="PANTHER" id="PTHR15975">
    <property type="entry name" value="CCR4-NOT TRANSCRIPTION COMPLEX SUBUNIT 11"/>
    <property type="match status" value="1"/>
</dbReference>
<keyword evidence="8" id="KW-0804">Transcription</keyword>
<comment type="subcellular location">
    <subcellularLocation>
        <location evidence="2">Cytoplasm</location>
    </subcellularLocation>
    <subcellularLocation>
        <location evidence="1">Nucleus</location>
    </subcellularLocation>
</comment>
<keyword evidence="6" id="KW-0805">Transcription regulation</keyword>
<dbReference type="GO" id="GO:0030014">
    <property type="term" value="C:CCR4-NOT complex"/>
    <property type="evidence" value="ECO:0007669"/>
    <property type="project" value="InterPro"/>
</dbReference>
<gene>
    <name evidence="10" type="ORF">V1264_003436</name>
</gene>
<sequence>MALSIKELASLLSVLSEEGTKTQTFEALASTFHGYFDKKDFFKVGSSIVLLLQNPDLLPYPTQKLAAIFLLYEMYRSDPVSANPFASVFVHLLNPPAALATEKTDKNQVELHWAITPISPSERYFLSQLISSPTKELFKKTCSQVLQMEVSNMQSYDVSGLQLTLVERHSEMPHTSRSAMPCIVPDRDNKPTSFEQFGRPDTINPDIQRQTAEALLIGSKSPLEYSLRPEFIRLAPPIHIAEDEMVWMVPSDNEHKITWDSAMCANSSASAEVRRLLVKATKGALTPAQCNQICSQLKSDPKLIYHVGISPQKLPDLVENNPLVAIEALLNLMSSNQITEYFQVLVNMEMSLHSMEVVNRLTTQVDLPSEFIHLYISNCISTCETIKDRYMQNRLVRLVCVFLQSLIRNKTIDVRDIFIEVQAFCIEFSRIREAAGLFRLLKSLDSDAPPAPGQTQGPGATR</sequence>
<name>A0AAN9G8K3_9CAEN</name>
<dbReference type="EMBL" id="JBAMIC010000012">
    <property type="protein sequence ID" value="KAK7099271.1"/>
    <property type="molecule type" value="Genomic_DNA"/>
</dbReference>
<comment type="caution">
    <text evidence="10">The sequence shown here is derived from an EMBL/GenBank/DDBJ whole genome shotgun (WGS) entry which is preliminary data.</text>
</comment>
<dbReference type="GO" id="GO:0031047">
    <property type="term" value="P:regulatory ncRNA-mediated gene silencing"/>
    <property type="evidence" value="ECO:0007669"/>
    <property type="project" value="UniProtKB-KW"/>
</dbReference>
<comment type="similarity">
    <text evidence="3">Belongs to the CNOT11 family.</text>
</comment>
<protein>
    <recommendedName>
        <fullName evidence="4">CCR4-NOT transcription complex subunit 11</fullName>
    </recommendedName>
</protein>
<dbReference type="Proteomes" id="UP001374579">
    <property type="component" value="Unassembled WGS sequence"/>
</dbReference>
<keyword evidence="5" id="KW-0963">Cytoplasm</keyword>
<evidence type="ECO:0000256" key="4">
    <source>
        <dbReference type="ARBA" id="ARBA00014872"/>
    </source>
</evidence>
<dbReference type="GO" id="GO:0005634">
    <property type="term" value="C:nucleus"/>
    <property type="evidence" value="ECO:0007669"/>
    <property type="project" value="UniProtKB-SubCell"/>
</dbReference>
<evidence type="ECO:0000256" key="1">
    <source>
        <dbReference type="ARBA" id="ARBA00004123"/>
    </source>
</evidence>
<evidence type="ECO:0000313" key="11">
    <source>
        <dbReference type="Proteomes" id="UP001374579"/>
    </source>
</evidence>
<keyword evidence="11" id="KW-1185">Reference proteome</keyword>
<dbReference type="Pfam" id="PF10155">
    <property type="entry name" value="CNOT11"/>
    <property type="match status" value="1"/>
</dbReference>
<organism evidence="10 11">
    <name type="scientific">Littorina saxatilis</name>
    <dbReference type="NCBI Taxonomy" id="31220"/>
    <lineage>
        <taxon>Eukaryota</taxon>
        <taxon>Metazoa</taxon>
        <taxon>Spiralia</taxon>
        <taxon>Lophotrochozoa</taxon>
        <taxon>Mollusca</taxon>
        <taxon>Gastropoda</taxon>
        <taxon>Caenogastropoda</taxon>
        <taxon>Littorinimorpha</taxon>
        <taxon>Littorinoidea</taxon>
        <taxon>Littorinidae</taxon>
        <taxon>Littorina</taxon>
    </lineage>
</organism>
<dbReference type="GO" id="GO:0005737">
    <property type="term" value="C:cytoplasm"/>
    <property type="evidence" value="ECO:0007669"/>
    <property type="project" value="UniProtKB-SubCell"/>
</dbReference>
<evidence type="ECO:0000256" key="2">
    <source>
        <dbReference type="ARBA" id="ARBA00004496"/>
    </source>
</evidence>
<evidence type="ECO:0000256" key="8">
    <source>
        <dbReference type="ARBA" id="ARBA00023163"/>
    </source>
</evidence>